<feature type="region of interest" description="Disordered" evidence="1">
    <location>
        <begin position="76"/>
        <end position="124"/>
    </location>
</feature>
<feature type="compositionally biased region" description="Low complexity" evidence="1">
    <location>
        <begin position="87"/>
        <end position="118"/>
    </location>
</feature>
<dbReference type="PROSITE" id="PS50011">
    <property type="entry name" value="PROTEIN_KINASE_DOM"/>
    <property type="match status" value="1"/>
</dbReference>
<gene>
    <name evidence="3" type="ORF">Vretifemale_19654</name>
</gene>
<organism evidence="3 4">
    <name type="scientific">Volvox reticuliferus</name>
    <dbReference type="NCBI Taxonomy" id="1737510"/>
    <lineage>
        <taxon>Eukaryota</taxon>
        <taxon>Viridiplantae</taxon>
        <taxon>Chlorophyta</taxon>
        <taxon>core chlorophytes</taxon>
        <taxon>Chlorophyceae</taxon>
        <taxon>CS clade</taxon>
        <taxon>Chlamydomonadales</taxon>
        <taxon>Volvocaceae</taxon>
        <taxon>Volvox</taxon>
    </lineage>
</organism>
<dbReference type="InterPro" id="IPR011009">
    <property type="entry name" value="Kinase-like_dom_sf"/>
</dbReference>
<dbReference type="GO" id="GO:0004672">
    <property type="term" value="F:protein kinase activity"/>
    <property type="evidence" value="ECO:0007669"/>
    <property type="project" value="InterPro"/>
</dbReference>
<dbReference type="SUPFAM" id="SSF56112">
    <property type="entry name" value="Protein kinase-like (PK-like)"/>
    <property type="match status" value="1"/>
</dbReference>
<comment type="caution">
    <text evidence="3">The sequence shown here is derived from an EMBL/GenBank/DDBJ whole genome shotgun (WGS) entry which is preliminary data.</text>
</comment>
<protein>
    <recommendedName>
        <fullName evidence="2">Protein kinase domain-containing protein</fullName>
    </recommendedName>
</protein>
<keyword evidence="4" id="KW-1185">Reference proteome</keyword>
<feature type="domain" description="Protein kinase" evidence="2">
    <location>
        <begin position="1"/>
        <end position="197"/>
    </location>
</feature>
<evidence type="ECO:0000256" key="1">
    <source>
        <dbReference type="SAM" id="MobiDB-lite"/>
    </source>
</evidence>
<dbReference type="Gene3D" id="1.10.510.10">
    <property type="entry name" value="Transferase(Phosphotransferase) domain 1"/>
    <property type="match status" value="1"/>
</dbReference>
<dbReference type="InterPro" id="IPR000719">
    <property type="entry name" value="Prot_kinase_dom"/>
</dbReference>
<dbReference type="OrthoDB" id="535349at2759"/>
<evidence type="ECO:0000313" key="3">
    <source>
        <dbReference type="EMBL" id="GIL91975.1"/>
    </source>
</evidence>
<dbReference type="EMBL" id="BNCP01000071">
    <property type="protein sequence ID" value="GIL91975.1"/>
    <property type="molecule type" value="Genomic_DNA"/>
</dbReference>
<dbReference type="AlphaFoldDB" id="A0A8J4CXX4"/>
<dbReference type="Proteomes" id="UP000747110">
    <property type="component" value="Unassembled WGS sequence"/>
</dbReference>
<reference evidence="3" key="1">
    <citation type="journal article" date="2021" name="Proc. Natl. Acad. Sci. U.S.A.">
        <title>Three genomes in the algal genus Volvox reveal the fate of a haploid sex-determining region after a transition to homothallism.</title>
        <authorList>
            <person name="Yamamoto K."/>
            <person name="Hamaji T."/>
            <person name="Kawai-Toyooka H."/>
            <person name="Matsuzaki R."/>
            <person name="Takahashi F."/>
            <person name="Nishimura Y."/>
            <person name="Kawachi M."/>
            <person name="Noguchi H."/>
            <person name="Minakuchi Y."/>
            <person name="Umen J.G."/>
            <person name="Toyoda A."/>
            <person name="Nozaki H."/>
        </authorList>
    </citation>
    <scope>NUCLEOTIDE SEQUENCE</scope>
    <source>
        <strain evidence="3">NIES-3786</strain>
    </source>
</reference>
<evidence type="ECO:0000259" key="2">
    <source>
        <dbReference type="PROSITE" id="PS50011"/>
    </source>
</evidence>
<accession>A0A8J4CXX4</accession>
<proteinExistence type="predicted"/>
<dbReference type="GO" id="GO:0005524">
    <property type="term" value="F:ATP binding"/>
    <property type="evidence" value="ECO:0007669"/>
    <property type="project" value="InterPro"/>
</dbReference>
<name>A0A8J4CXX4_9CHLO</name>
<evidence type="ECO:0000313" key="4">
    <source>
        <dbReference type="Proteomes" id="UP000747110"/>
    </source>
</evidence>
<sequence length="197" mass="20339">MMPCIDIVRSRDRVASLQKPLSVLPVASPDLKPGNILLKSSPGDPRGWTCKLADFGFALVLDQLDQPSVEDTIPLGAPVGGGGASSAGGHCSSSSSSHPLASPVPPHVSSSQPPTGTCAGTGAGTVGPRDWYAIQQHIGGTVTHMAPEAFKKGKGDLHLLDHAGRGGVKSRRLHESAASLKPSFIIPTSLNPPPIRR</sequence>